<feature type="region of interest" description="Disordered" evidence="2">
    <location>
        <begin position="660"/>
        <end position="687"/>
    </location>
</feature>
<feature type="compositionally biased region" description="Low complexity" evidence="2">
    <location>
        <begin position="992"/>
        <end position="1002"/>
    </location>
</feature>
<accession>A0A6M2EZN6</accession>
<dbReference type="SUPFAM" id="SSF47676">
    <property type="entry name" value="Conserved domain common to transcription factors TFIIS, elongin A, CRSP70"/>
    <property type="match status" value="1"/>
</dbReference>
<feature type="region of interest" description="Disordered" evidence="2">
    <location>
        <begin position="508"/>
        <end position="553"/>
    </location>
</feature>
<feature type="region of interest" description="Disordered" evidence="2">
    <location>
        <begin position="360"/>
        <end position="422"/>
    </location>
</feature>
<evidence type="ECO:0000256" key="2">
    <source>
        <dbReference type="SAM" id="MobiDB-lite"/>
    </source>
</evidence>
<keyword evidence="1" id="KW-0539">Nucleus</keyword>
<dbReference type="EMBL" id="GILB01009798">
    <property type="protein sequence ID" value="NUU90131.1"/>
    <property type="molecule type" value="Transcribed_RNA"/>
</dbReference>
<dbReference type="PANTHER" id="PTHR47292">
    <property type="entry name" value="TRANSCRIPTION ELONGATION FACTOR (TFIIS) FAMILY PROTEIN-RELATED"/>
    <property type="match status" value="1"/>
</dbReference>
<dbReference type="InterPro" id="IPR035441">
    <property type="entry name" value="TFIIS/LEDGF_dom_sf"/>
</dbReference>
<feature type="compositionally biased region" description="Polar residues" evidence="2">
    <location>
        <begin position="529"/>
        <end position="540"/>
    </location>
</feature>
<dbReference type="GO" id="GO:0005634">
    <property type="term" value="C:nucleus"/>
    <property type="evidence" value="ECO:0007669"/>
    <property type="project" value="UniProtKB-SubCell"/>
</dbReference>
<dbReference type="InterPro" id="IPR017923">
    <property type="entry name" value="TFIIS_N"/>
</dbReference>
<feature type="region of interest" description="Disordered" evidence="2">
    <location>
        <begin position="772"/>
        <end position="798"/>
    </location>
</feature>
<dbReference type="Gene3D" id="1.20.930.10">
    <property type="entry name" value="Conserved domain common to transcription factors TFIIS, elongin A, CRSP70"/>
    <property type="match status" value="1"/>
</dbReference>
<feature type="region of interest" description="Disordered" evidence="2">
    <location>
        <begin position="262"/>
        <end position="324"/>
    </location>
</feature>
<feature type="compositionally biased region" description="Basic and acidic residues" evidence="2">
    <location>
        <begin position="736"/>
        <end position="752"/>
    </location>
</feature>
<comment type="subcellular location">
    <subcellularLocation>
        <location evidence="1">Nucleus</location>
    </subcellularLocation>
</comment>
<feature type="compositionally biased region" description="Polar residues" evidence="2">
    <location>
        <begin position="290"/>
        <end position="304"/>
    </location>
</feature>
<feature type="compositionally biased region" description="Polar residues" evidence="2">
    <location>
        <begin position="393"/>
        <end position="405"/>
    </location>
</feature>
<sequence length="1018" mass="109588">MTLEDFFTLTEMKDGLTAPSRVHELVAVMQKEKHGVLNNIGDSTRQWAAVASTIAATENKDCLDLFVNLNGLLFIDRWLTIAQKFCNETTEGSVEESITALLRALEKLQIDKERSISSGVWVTVNNLLDHSSSRVQDRARALFDSWKPGEVSDAIHHDVQSVGAFDDVRMNDSETGKTECVAVKVPLSNGSADVENNAAERTGDESLQSRNSNCLQAESVQDVQIHTNDCDHQILDHRNLEDRMQVPLTAAVDRSLDPLTASVDRSLDSRSPPVVSTSDQESPPFKEKSQVSSTVEGAASTETHSLAVPKGHTAEPDPEAPKMLTDKSAASSNVEAAVIYLSNVAGNSQEIVTGSALQNNIDTKDDNCRTNASGDVAAPLSTSKVGTDEVENRNQCQTPMCNSTAKDGEFSPDHSQHSSGNKSVLEKLDNLGGLFSRMEDVASDDDREHGSDGAEDNSDFSKPNTDKHSPDLIDRRRSNIELEYGIVDALEVARQVAQEVEREIVDFREQSCSSSSKKIMESGIKQPGSPDSINAKQDLSTEIPPENAPTRQNQPFETHAEQEERMIDSNNLENEAENGMHDLESSQVTEVAQEPEVNAEKGLCDFDLNEEVCSEDMDRPVNTISAPISVVSASRPAAASGSPVAPLRFEGTHGCGWRGSAATSAFRPASPRKTSDGDKTLETGCSSNSSKRRQVCLDIDLNVAGGGEEKVMDLILSRQMPVSSGFHSGESSLEVGSRRPERPNLDLNRTSDDGDATPTDLRLEGRLFYQWNGHRSPSPALSSSSRQPSMRNFDLNDSPFFQNDSLDQGLYHSKTSQTASTYGGPKPGDPVISIMGTRVEVGSKMEVDRKGFIPQTPSMPNGKPLEHAMDANLTRMGAVLGIVPSVSYTHSPVFGFNALATAPAMPISSAMYGPTGSIPYMVDSRGAPVMPQIMGSTPTVPPYSQQPFIMSMSGAPLGLNGAGPSRPSFDLNSGFTMEGGSIGGLRQLLMPGQGSSRPSSSSGVGGKRKEPDSGWEPA</sequence>
<feature type="compositionally biased region" description="Basic and acidic residues" evidence="2">
    <location>
        <begin position="406"/>
        <end position="416"/>
    </location>
</feature>
<organism evidence="4">
    <name type="scientific">Populus davidiana</name>
    <dbReference type="NCBI Taxonomy" id="266767"/>
    <lineage>
        <taxon>Eukaryota</taxon>
        <taxon>Viridiplantae</taxon>
        <taxon>Streptophyta</taxon>
        <taxon>Embryophyta</taxon>
        <taxon>Tracheophyta</taxon>
        <taxon>Spermatophyta</taxon>
        <taxon>Magnoliopsida</taxon>
        <taxon>eudicotyledons</taxon>
        <taxon>Gunneridae</taxon>
        <taxon>Pentapetalae</taxon>
        <taxon>rosids</taxon>
        <taxon>fabids</taxon>
        <taxon>Malpighiales</taxon>
        <taxon>Salicaceae</taxon>
        <taxon>Saliceae</taxon>
        <taxon>Populus</taxon>
    </lineage>
</organism>
<feature type="compositionally biased region" description="Low complexity" evidence="2">
    <location>
        <begin position="775"/>
        <end position="791"/>
    </location>
</feature>
<name>A0A6M2EZN6_9ROSI</name>
<dbReference type="PANTHER" id="PTHR47292:SF1">
    <property type="entry name" value="TRANSCRIPTION ELONGATION FACTOR (TFIIS) FAMILY PROTEIN"/>
    <property type="match status" value="1"/>
</dbReference>
<feature type="region of interest" description="Disordered" evidence="2">
    <location>
        <begin position="443"/>
        <end position="473"/>
    </location>
</feature>
<evidence type="ECO:0000313" key="4">
    <source>
        <dbReference type="EMBL" id="NUU90131.1"/>
    </source>
</evidence>
<feature type="region of interest" description="Disordered" evidence="2">
    <location>
        <begin position="723"/>
        <end position="759"/>
    </location>
</feature>
<dbReference type="AlphaFoldDB" id="A0A6M2EZN6"/>
<reference evidence="4" key="1">
    <citation type="submission" date="2020-03" db="EMBL/GenBank/DDBJ databases">
        <authorList>
            <person name="Zhang R."/>
        </authorList>
    </citation>
    <scope>NUCLEOTIDE SEQUENCE</scope>
</reference>
<dbReference type="PROSITE" id="PS51319">
    <property type="entry name" value="TFIIS_N"/>
    <property type="match status" value="1"/>
</dbReference>
<evidence type="ECO:0000256" key="1">
    <source>
        <dbReference type="PROSITE-ProRule" id="PRU00649"/>
    </source>
</evidence>
<dbReference type="Pfam" id="PF08711">
    <property type="entry name" value="Med26"/>
    <property type="match status" value="1"/>
</dbReference>
<protein>
    <recommendedName>
        <fullName evidence="3">TFIIS N-terminal domain-containing protein</fullName>
    </recommendedName>
</protein>
<feature type="domain" description="TFIIS N-terminal" evidence="3">
    <location>
        <begin position="80"/>
        <end position="154"/>
    </location>
</feature>
<feature type="compositionally biased region" description="Basic and acidic residues" evidence="2">
    <location>
        <begin position="443"/>
        <end position="452"/>
    </location>
</feature>
<feature type="compositionally biased region" description="Basic and acidic residues" evidence="2">
    <location>
        <begin position="464"/>
        <end position="473"/>
    </location>
</feature>
<feature type="region of interest" description="Disordered" evidence="2">
    <location>
        <begin position="980"/>
        <end position="1018"/>
    </location>
</feature>
<evidence type="ECO:0000259" key="3">
    <source>
        <dbReference type="PROSITE" id="PS51319"/>
    </source>
</evidence>
<proteinExistence type="predicted"/>